<dbReference type="GO" id="GO:0008270">
    <property type="term" value="F:zinc ion binding"/>
    <property type="evidence" value="ECO:0007669"/>
    <property type="project" value="InterPro"/>
</dbReference>
<comment type="caution">
    <text evidence="17">The sequence shown here is derived from an EMBL/GenBank/DDBJ whole genome shotgun (WGS) entry which is preliminary data.</text>
</comment>
<protein>
    <recommendedName>
        <fullName evidence="4">microbial collagenase</fullName>
        <ecNumber evidence="4">3.4.24.3</ecNumber>
    </recommendedName>
</protein>
<dbReference type="EC" id="3.4.24.3" evidence="4"/>
<evidence type="ECO:0000256" key="12">
    <source>
        <dbReference type="ARBA" id="ARBA00023145"/>
    </source>
</evidence>
<reference evidence="17" key="1">
    <citation type="journal article" date="2014" name="Int. J. Syst. Evol. Microbiol.">
        <title>Complete genome sequence of Corynebacterium casei LMG S-19264T (=DSM 44701T), isolated from a smear-ripened cheese.</title>
        <authorList>
            <consortium name="US DOE Joint Genome Institute (JGI-PGF)"/>
            <person name="Walter F."/>
            <person name="Albersmeier A."/>
            <person name="Kalinowski J."/>
            <person name="Ruckert C."/>
        </authorList>
    </citation>
    <scope>NUCLEOTIDE SEQUENCE</scope>
    <source>
        <strain evidence="17">JCM 4646</strain>
    </source>
</reference>
<dbReference type="GO" id="GO:0005576">
    <property type="term" value="C:extracellular region"/>
    <property type="evidence" value="ECO:0007669"/>
    <property type="project" value="UniProtKB-SubCell"/>
</dbReference>
<evidence type="ECO:0000256" key="7">
    <source>
        <dbReference type="ARBA" id="ARBA00022723"/>
    </source>
</evidence>
<dbReference type="PANTHER" id="PTHR13062">
    <property type="entry name" value="COLLAGENASE"/>
    <property type="match status" value="1"/>
</dbReference>
<dbReference type="InterPro" id="IPR013661">
    <property type="entry name" value="Peptidase_M9_N_dom"/>
</dbReference>
<dbReference type="PROSITE" id="PS51318">
    <property type="entry name" value="TAT"/>
    <property type="match status" value="1"/>
</dbReference>
<dbReference type="Pfam" id="PF08453">
    <property type="entry name" value="Peptidase_M9_N"/>
    <property type="match status" value="1"/>
</dbReference>
<evidence type="ECO:0000256" key="15">
    <source>
        <dbReference type="SAM" id="SignalP"/>
    </source>
</evidence>
<dbReference type="Gene3D" id="3.40.30.160">
    <property type="entry name" value="Collagenase ColT, N-terminal domain"/>
    <property type="match status" value="1"/>
</dbReference>
<dbReference type="PRINTS" id="PR00931">
    <property type="entry name" value="MICOLLPTASE"/>
</dbReference>
<feature type="signal peptide" evidence="15">
    <location>
        <begin position="1"/>
        <end position="30"/>
    </location>
</feature>
<accession>A0A919KWL7</accession>
<evidence type="ECO:0000256" key="3">
    <source>
        <dbReference type="ARBA" id="ARBA00004613"/>
    </source>
</evidence>
<dbReference type="AlphaFoldDB" id="A0A919KWL7"/>
<evidence type="ECO:0000256" key="11">
    <source>
        <dbReference type="ARBA" id="ARBA00023049"/>
    </source>
</evidence>
<evidence type="ECO:0000256" key="9">
    <source>
        <dbReference type="ARBA" id="ARBA00022801"/>
    </source>
</evidence>
<evidence type="ECO:0000256" key="10">
    <source>
        <dbReference type="ARBA" id="ARBA00022833"/>
    </source>
</evidence>
<dbReference type="Pfam" id="PF01752">
    <property type="entry name" value="Peptidase_M9"/>
    <property type="match status" value="1"/>
</dbReference>
<comment type="catalytic activity">
    <reaction evidence="1">
        <text>Digestion of native collagen in the triple helical region at Xaa-|-Gly bonds. With synthetic peptides, a preference is shown for Gly at P3 and P1', Pro and Ala at P2 and P2', and hydroxyproline, Ala or Arg at P3'.</text>
        <dbReference type="EC" id="3.4.24.3"/>
    </reaction>
</comment>
<keyword evidence="18" id="KW-1185">Reference proteome</keyword>
<evidence type="ECO:0000256" key="2">
    <source>
        <dbReference type="ARBA" id="ARBA00001947"/>
    </source>
</evidence>
<dbReference type="GO" id="GO:0004222">
    <property type="term" value="F:metalloendopeptidase activity"/>
    <property type="evidence" value="ECO:0007669"/>
    <property type="project" value="InterPro"/>
</dbReference>
<gene>
    <name evidence="17" type="ORF">GCM10018781_42030</name>
</gene>
<organism evidence="17 18">
    <name type="scientific">Kitasatospora indigofera</name>
    <dbReference type="NCBI Taxonomy" id="67307"/>
    <lineage>
        <taxon>Bacteria</taxon>
        <taxon>Bacillati</taxon>
        <taxon>Actinomycetota</taxon>
        <taxon>Actinomycetes</taxon>
        <taxon>Kitasatosporales</taxon>
        <taxon>Streptomycetaceae</taxon>
        <taxon>Kitasatospora</taxon>
    </lineage>
</organism>
<dbReference type="RefSeq" id="WP_190212424.1">
    <property type="nucleotide sequence ID" value="NZ_BNBO01000023.1"/>
</dbReference>
<dbReference type="InterPro" id="IPR006311">
    <property type="entry name" value="TAT_signal"/>
</dbReference>
<proteinExistence type="predicted"/>
<feature type="compositionally biased region" description="Low complexity" evidence="14">
    <location>
        <begin position="69"/>
        <end position="81"/>
    </location>
</feature>
<evidence type="ECO:0000256" key="4">
    <source>
        <dbReference type="ARBA" id="ARBA00012653"/>
    </source>
</evidence>
<feature type="region of interest" description="Disordered" evidence="14">
    <location>
        <begin position="31"/>
        <end position="100"/>
    </location>
</feature>
<evidence type="ECO:0000256" key="1">
    <source>
        <dbReference type="ARBA" id="ARBA00000424"/>
    </source>
</evidence>
<evidence type="ECO:0000313" key="18">
    <source>
        <dbReference type="Proteomes" id="UP000617734"/>
    </source>
</evidence>
<keyword evidence="11" id="KW-0482">Metalloprotease</keyword>
<evidence type="ECO:0000256" key="14">
    <source>
        <dbReference type="SAM" id="MobiDB-lite"/>
    </source>
</evidence>
<keyword evidence="8 15" id="KW-0732">Signal</keyword>
<comment type="subcellular location">
    <subcellularLocation>
        <location evidence="3">Secreted</location>
    </subcellularLocation>
</comment>
<keyword evidence="9" id="KW-0378">Hydrolase</keyword>
<evidence type="ECO:0000256" key="13">
    <source>
        <dbReference type="PIRSR" id="PIRSR602169-1"/>
    </source>
</evidence>
<keyword evidence="5" id="KW-0964">Secreted</keyword>
<feature type="domain" description="Peptidase M9 collagenase N-terminal" evidence="16">
    <location>
        <begin position="153"/>
        <end position="284"/>
    </location>
</feature>
<reference evidence="17" key="2">
    <citation type="submission" date="2020-09" db="EMBL/GenBank/DDBJ databases">
        <authorList>
            <person name="Sun Q."/>
            <person name="Ohkuma M."/>
        </authorList>
    </citation>
    <scope>NUCLEOTIDE SEQUENCE</scope>
    <source>
        <strain evidence="17">JCM 4646</strain>
    </source>
</reference>
<evidence type="ECO:0000256" key="6">
    <source>
        <dbReference type="ARBA" id="ARBA00022670"/>
    </source>
</evidence>
<comment type="cofactor">
    <cofactor evidence="2">
        <name>Zn(2+)</name>
        <dbReference type="ChEBI" id="CHEBI:29105"/>
    </cofactor>
</comment>
<feature type="compositionally biased region" description="Low complexity" evidence="14">
    <location>
        <begin position="45"/>
        <end position="57"/>
    </location>
</feature>
<feature type="chain" id="PRO_5037364319" description="microbial collagenase" evidence="15">
    <location>
        <begin position="31"/>
        <end position="798"/>
    </location>
</feature>
<dbReference type="InterPro" id="IPR002169">
    <property type="entry name" value="Peptidase_M9A/M9B"/>
</dbReference>
<evidence type="ECO:0000256" key="5">
    <source>
        <dbReference type="ARBA" id="ARBA00022525"/>
    </source>
</evidence>
<keyword evidence="6" id="KW-0645">Protease</keyword>
<feature type="active site" evidence="13">
    <location>
        <position position="527"/>
    </location>
</feature>
<dbReference type="Proteomes" id="UP000617734">
    <property type="component" value="Unassembled WGS sequence"/>
</dbReference>
<evidence type="ECO:0000259" key="16">
    <source>
        <dbReference type="Pfam" id="PF08453"/>
    </source>
</evidence>
<dbReference type="EMBL" id="BNBO01000023">
    <property type="protein sequence ID" value="GHH74739.1"/>
    <property type="molecule type" value="Genomic_DNA"/>
</dbReference>
<evidence type="ECO:0000313" key="17">
    <source>
        <dbReference type="EMBL" id="GHH74739.1"/>
    </source>
</evidence>
<keyword evidence="12" id="KW-0865">Zymogen</keyword>
<dbReference type="GeneID" id="95354601"/>
<dbReference type="PANTHER" id="PTHR13062:SF9">
    <property type="entry name" value="MICROBIAL COLLAGENASE"/>
    <property type="match status" value="1"/>
</dbReference>
<name>A0A919KWL7_9ACTN</name>
<evidence type="ECO:0000256" key="8">
    <source>
        <dbReference type="ARBA" id="ARBA00022729"/>
    </source>
</evidence>
<sequence length="798" mass="85225">MPTHSTARRVLLAATLAATLTLPALQSAQAATPAGPTAPAPVATPAPAQAPVTGTAPDPTAYDEVDHLGTATAKAGGAAPAPGGGSLGDSPVPGLLPDRVGAPAPLAAGAAAQASGTPAATAAGVPCTLDGMTGLGPGQLADFLTDPAVTVDGCVRNFLWTWDARYATTMDDAHVQAVAQRITQLAGAADGGSAERFYTLWTYLHATVYFDFNHGEIDITDAATLAAVQQAVVAYSGYAHAFDDTESAGATVREMTITAGSVGLRQRNLALVKRILAKFGPGTAVADSAAWGTAGLAALNVNYLGIYNGDQDFTAVVAADADYRAAFRAFAGHGHLKGTKNAWLARDAMGEYGRFGQIAPLRAGVVAELGTLLDTAKATFGAFSDPWVKLVGWANYYQVCGQFNVCTDQIEAQLFPWTYRYDNGAVEVHTALDRATVDQMYYASKQVKTQFFRVLGTDVPLAGDTNSTLHIHLYASRADYEVYHPLLTGYGTNNGGIYIENGATFYTYQRRVPQDSTLTLEELFRHEYTHYLNGRWAVPGYFGDPRWYSGDLTTAMDEGTAEFFDGSTRDQGILVRKSLVAKLAKDEAAGIPRMTVNQLLHATYDDTPAFHFYNYAGTFFEYLWQQHPSLLREMYGYQRADDPAGFDAWRGRVGADAAIQAGYSAFLDDRIRAVDSLYVPNTAFTPNGSLKFAYASEVQAAFAGATGATPNCKDNGDWDNKPMRFVCTGRITANLAASGSADQVFKDMSDTVDYFVLTRTKGVANNLDDMNCSFGKVDIWPTGRAGTADYTCEGPLRR</sequence>
<keyword evidence="7" id="KW-0479">Metal-binding</keyword>
<keyword evidence="10" id="KW-0862">Zinc</keyword>
<dbReference type="GO" id="GO:0006508">
    <property type="term" value="P:proteolysis"/>
    <property type="evidence" value="ECO:0007669"/>
    <property type="project" value="UniProtKB-KW"/>
</dbReference>
<dbReference type="Gene3D" id="1.10.390.20">
    <property type="match status" value="1"/>
</dbReference>